<keyword evidence="7" id="KW-1185">Reference proteome</keyword>
<feature type="region of interest" description="Disordered" evidence="2">
    <location>
        <begin position="72"/>
        <end position="92"/>
    </location>
</feature>
<protein>
    <submittedName>
        <fullName evidence="6">RNA-binding protein</fullName>
    </submittedName>
</protein>
<organism evidence="6 7">
    <name type="scientific">Skeletonema marinoi</name>
    <dbReference type="NCBI Taxonomy" id="267567"/>
    <lineage>
        <taxon>Eukaryota</taxon>
        <taxon>Sar</taxon>
        <taxon>Stramenopiles</taxon>
        <taxon>Ochrophyta</taxon>
        <taxon>Bacillariophyta</taxon>
        <taxon>Coscinodiscophyceae</taxon>
        <taxon>Thalassiosirophycidae</taxon>
        <taxon>Thalassiosirales</taxon>
        <taxon>Skeletonemataceae</taxon>
        <taxon>Skeletonema</taxon>
        <taxon>Skeletonema marinoi-dohrnii complex</taxon>
    </lineage>
</organism>
<feature type="region of interest" description="Disordered" evidence="2">
    <location>
        <begin position="682"/>
        <end position="738"/>
    </location>
</feature>
<evidence type="ECO:0000256" key="1">
    <source>
        <dbReference type="PROSITE-ProRule" id="PRU00176"/>
    </source>
</evidence>
<keyword evidence="3" id="KW-1133">Transmembrane helix</keyword>
<dbReference type="Proteomes" id="UP001224775">
    <property type="component" value="Unassembled WGS sequence"/>
</dbReference>
<dbReference type="SMART" id="SM00360">
    <property type="entry name" value="RRM"/>
    <property type="match status" value="2"/>
</dbReference>
<evidence type="ECO:0000313" key="7">
    <source>
        <dbReference type="Proteomes" id="UP001224775"/>
    </source>
</evidence>
<dbReference type="Gene3D" id="3.30.70.330">
    <property type="match status" value="2"/>
</dbReference>
<dbReference type="InterPro" id="IPR012677">
    <property type="entry name" value="Nucleotide-bd_a/b_plait_sf"/>
</dbReference>
<feature type="signal peptide" evidence="4">
    <location>
        <begin position="1"/>
        <end position="19"/>
    </location>
</feature>
<dbReference type="GO" id="GO:0003723">
    <property type="term" value="F:RNA binding"/>
    <property type="evidence" value="ECO:0007669"/>
    <property type="project" value="UniProtKB-UniRule"/>
</dbReference>
<name>A0AAD8YGT8_9STRA</name>
<dbReference type="PANTHER" id="PTHR24216">
    <property type="entry name" value="PAXILLIN-RELATED"/>
    <property type="match status" value="1"/>
</dbReference>
<sequence>MKVFMILVLLLIEVRCVCGQNETDLSPQQSPTMGPTLLPTLMPSLSLFPTVSPPPSAYPSVSPSAYPSLEPSISSSPTISPEPSSHPSSMPSAMPSLNVTIIAKRYYKQTFQADRAFESVELAIFKKFMESYTDGFEYGVTDHIVTNCTVVSQLFNDTTSILSIDYSMNYTTNYMIFERISNYPEQFYALQNMTILTEQLAQKGFSPQLVAIELVMLDEGQVITLAPIDQPTLSPVTSPPTYSPSRMITGSPTKDYGASLAAGDGESVDNENADENKDPDNAPSNTDLSSNSEASDISEAAQQNNDFSVTFAPSPLPPMNGLPTTTEQPNSAGKSGLGVGLGVGIFVAAVICVGLMFTWMRFQKKEHTSTAEVTSAVTAFDEEAQEAPPVKSSLLIMNPAGIESPKSFSDEESYRPLHTIDIEAAQTDSIQAASYTTGATPEQGNIVIPMLITHVDDSDTSSDILGDFSLNEDADIFDNYKNNQLEELRDGVTSFVGDSEGMMSLAMTQALVGESDGTAEDILDGAGNPNEIEANLLFETNDWLKKNQESPVDTHEFFQEILNKVVVIVRIGIIHPLDAARIIYCCAAILGLKLLKDFPNDMLLVLGMRKTNDASQGRTYLVDAFKEFGAIDGAAIALDKGFGFVRFVHSSSVDLALERFRTAEIEVQGVSVMIKSVMSISTPTTSTSPTSSPSSTPSTTPSISSVPTSQPSISSEPSSLPTSGTPTSAPIPLPTASPLVAPSAAPSWNSTITATGRFQQLLTVNNGKEFDDVEKRIYEQAVMQQYTDKFGEMVAKPFITTKCKVIGQNLAGRRRRSHFDNSVDDDEEPIRRLGSRKNAIQNNEQQQQQQQQQFRQLQSDTELTLVVIFTMEYTSRYGIDISEYPKEFQKYINGNLPAVTLDMQNKFLPVSEAMTVLLFFDEPTPKPTTKEPTLIPTAESSVNMELMTGGASLAMTRALMEDEDNMDKNQWSNSKRGKGGMDDPESIEANALCETHDWLRKNEKSSLEERNAFFQQILNKMVYTVRQGLNPSDGTSIIHSCAAMLGLQLENDLPNNVLLVTGLLKTKDTTQGRKYLIEAFEPFGDIESAAIASSNKGFGFVRFVHPRSVQRALERFRTSEIEVQDVSVMIRGLLLPK</sequence>
<dbReference type="Pfam" id="PF00076">
    <property type="entry name" value="RRM_1"/>
    <property type="match status" value="2"/>
</dbReference>
<feature type="compositionally biased region" description="Low complexity" evidence="2">
    <location>
        <begin position="682"/>
        <end position="728"/>
    </location>
</feature>
<evidence type="ECO:0000256" key="3">
    <source>
        <dbReference type="SAM" id="Phobius"/>
    </source>
</evidence>
<proteinExistence type="predicted"/>
<dbReference type="AlphaFoldDB" id="A0AAD8YGT8"/>
<dbReference type="PANTHER" id="PTHR24216:SF65">
    <property type="entry name" value="PAXILLIN-LIKE PROTEIN 1"/>
    <property type="match status" value="1"/>
</dbReference>
<feature type="compositionally biased region" description="Polar residues" evidence="2">
    <location>
        <begin position="282"/>
        <end position="308"/>
    </location>
</feature>
<dbReference type="EMBL" id="JATAAI010000006">
    <property type="protein sequence ID" value="KAK1745279.1"/>
    <property type="molecule type" value="Genomic_DNA"/>
</dbReference>
<comment type="caution">
    <text evidence="6">The sequence shown here is derived from an EMBL/GenBank/DDBJ whole genome shotgun (WGS) entry which is preliminary data.</text>
</comment>
<feature type="chain" id="PRO_5042104429" evidence="4">
    <location>
        <begin position="20"/>
        <end position="1137"/>
    </location>
</feature>
<dbReference type="InterPro" id="IPR035979">
    <property type="entry name" value="RBD_domain_sf"/>
</dbReference>
<evidence type="ECO:0000313" key="6">
    <source>
        <dbReference type="EMBL" id="KAK1745279.1"/>
    </source>
</evidence>
<feature type="domain" description="RRM" evidence="5">
    <location>
        <begin position="601"/>
        <end position="679"/>
    </location>
</feature>
<feature type="compositionally biased region" description="Polar residues" evidence="2">
    <location>
        <begin position="322"/>
        <end position="331"/>
    </location>
</feature>
<accession>A0AAD8YGT8</accession>
<evidence type="ECO:0000256" key="4">
    <source>
        <dbReference type="SAM" id="SignalP"/>
    </source>
</evidence>
<evidence type="ECO:0000259" key="5">
    <source>
        <dbReference type="PROSITE" id="PS50102"/>
    </source>
</evidence>
<feature type="region of interest" description="Disordered" evidence="2">
    <location>
        <begin position="230"/>
        <end position="331"/>
    </location>
</feature>
<dbReference type="InterPro" id="IPR000504">
    <property type="entry name" value="RRM_dom"/>
</dbReference>
<gene>
    <name evidence="6" type="ORF">QTG54_004570</name>
</gene>
<feature type="domain" description="RRM" evidence="5">
    <location>
        <begin position="1056"/>
        <end position="1128"/>
    </location>
</feature>
<dbReference type="SUPFAM" id="SSF54928">
    <property type="entry name" value="RNA-binding domain, RBD"/>
    <property type="match status" value="2"/>
</dbReference>
<dbReference type="PROSITE" id="PS50102">
    <property type="entry name" value="RRM"/>
    <property type="match status" value="2"/>
</dbReference>
<reference evidence="6" key="1">
    <citation type="submission" date="2023-06" db="EMBL/GenBank/DDBJ databases">
        <title>Survivors Of The Sea: Transcriptome response of Skeletonema marinoi to long-term dormancy.</title>
        <authorList>
            <person name="Pinder M.I.M."/>
            <person name="Kourtchenko O."/>
            <person name="Robertson E.K."/>
            <person name="Larsson T."/>
            <person name="Maumus F."/>
            <person name="Osuna-Cruz C.M."/>
            <person name="Vancaester E."/>
            <person name="Stenow R."/>
            <person name="Vandepoele K."/>
            <person name="Ploug H."/>
            <person name="Bruchert V."/>
            <person name="Godhe A."/>
            <person name="Topel M."/>
        </authorList>
    </citation>
    <scope>NUCLEOTIDE SEQUENCE</scope>
    <source>
        <strain evidence="6">R05AC</strain>
    </source>
</reference>
<feature type="transmembrane region" description="Helical" evidence="3">
    <location>
        <begin position="337"/>
        <end position="359"/>
    </location>
</feature>
<dbReference type="CDD" id="cd00590">
    <property type="entry name" value="RRM_SF"/>
    <property type="match status" value="1"/>
</dbReference>
<evidence type="ECO:0000256" key="2">
    <source>
        <dbReference type="SAM" id="MobiDB-lite"/>
    </source>
</evidence>
<keyword evidence="1" id="KW-0694">RNA-binding</keyword>
<keyword evidence="3" id="KW-0472">Membrane</keyword>
<keyword evidence="4" id="KW-0732">Signal</keyword>
<keyword evidence="3" id="KW-0812">Transmembrane</keyword>